<evidence type="ECO:0000313" key="2">
    <source>
        <dbReference type="EMBL" id="PHH61786.1"/>
    </source>
</evidence>
<protein>
    <recommendedName>
        <fullName evidence="4">Cyanovirin-N domain-containing protein</fullName>
    </recommendedName>
</protein>
<keyword evidence="3" id="KW-1185">Reference proteome</keyword>
<keyword evidence="1" id="KW-0732">Signal</keyword>
<feature type="chain" id="PRO_5012225821" description="Cyanovirin-N domain-containing protein" evidence="1">
    <location>
        <begin position="23"/>
        <end position="170"/>
    </location>
</feature>
<dbReference type="AlphaFoldDB" id="A0A2C5Y290"/>
<proteinExistence type="predicted"/>
<organism evidence="2 3">
    <name type="scientific">Ophiocordyceps australis</name>
    <dbReference type="NCBI Taxonomy" id="1399860"/>
    <lineage>
        <taxon>Eukaryota</taxon>
        <taxon>Fungi</taxon>
        <taxon>Dikarya</taxon>
        <taxon>Ascomycota</taxon>
        <taxon>Pezizomycotina</taxon>
        <taxon>Sordariomycetes</taxon>
        <taxon>Hypocreomycetidae</taxon>
        <taxon>Hypocreales</taxon>
        <taxon>Ophiocordycipitaceae</taxon>
        <taxon>Ophiocordyceps</taxon>
    </lineage>
</organism>
<accession>A0A2C5Y290</accession>
<reference evidence="2 3" key="1">
    <citation type="submission" date="2017-06" db="EMBL/GenBank/DDBJ databases">
        <title>Ant-infecting Ophiocordyceps genomes reveal a high diversity of potential behavioral manipulation genes and a possible major role for enterotoxins.</title>
        <authorList>
            <person name="De Bekker C."/>
            <person name="Evans H.C."/>
            <person name="Brachmann A."/>
            <person name="Hughes D.P."/>
        </authorList>
    </citation>
    <scope>NUCLEOTIDE SEQUENCE [LARGE SCALE GENOMIC DNA]</scope>
    <source>
        <strain evidence="2 3">Map64</strain>
    </source>
</reference>
<evidence type="ECO:0000256" key="1">
    <source>
        <dbReference type="SAM" id="SignalP"/>
    </source>
</evidence>
<comment type="caution">
    <text evidence="2">The sequence shown here is derived from an EMBL/GenBank/DDBJ whole genome shotgun (WGS) entry which is preliminary data.</text>
</comment>
<gene>
    <name evidence="2" type="ORF">CDD81_7950</name>
</gene>
<dbReference type="OrthoDB" id="4927914at2759"/>
<evidence type="ECO:0008006" key="4">
    <source>
        <dbReference type="Google" id="ProtNLM"/>
    </source>
</evidence>
<dbReference type="EMBL" id="NJET01000091">
    <property type="protein sequence ID" value="PHH61786.1"/>
    <property type="molecule type" value="Genomic_DNA"/>
</dbReference>
<dbReference type="Proteomes" id="UP000226192">
    <property type="component" value="Unassembled WGS sequence"/>
</dbReference>
<feature type="signal peptide" evidence="1">
    <location>
        <begin position="1"/>
        <end position="22"/>
    </location>
</feature>
<evidence type="ECO:0000313" key="3">
    <source>
        <dbReference type="Proteomes" id="UP000226192"/>
    </source>
</evidence>
<name>A0A2C5Y290_9HYPO</name>
<sequence length="170" mass="18673">MHFITIDMLLGGLLLLSNIAAATNYTLSTPLEIRAANGAPNINCDLFKNEVDCTGLDRGQCALRSDASSSIIQAQTCEKDDDKKRCCDGRNVIPFTSGVFYTGYMRACGPDYQLKKSDRPNHKWLSCDELKNLNYSGMDKNLQDLRSWETAGCAQASPLPPPQSLIPNPP</sequence>